<evidence type="ECO:0000256" key="7">
    <source>
        <dbReference type="ARBA" id="ARBA00023004"/>
    </source>
</evidence>
<dbReference type="GO" id="GO:0005506">
    <property type="term" value="F:iron ion binding"/>
    <property type="evidence" value="ECO:0007669"/>
    <property type="project" value="InterPro"/>
</dbReference>
<comment type="cofactor">
    <cofactor evidence="1">
        <name>heme</name>
        <dbReference type="ChEBI" id="CHEBI:30413"/>
    </cofactor>
</comment>
<evidence type="ECO:0000313" key="9">
    <source>
        <dbReference type="EMBL" id="GJJ11713.1"/>
    </source>
</evidence>
<evidence type="ECO:0000256" key="5">
    <source>
        <dbReference type="ARBA" id="ARBA00022723"/>
    </source>
</evidence>
<keyword evidence="5" id="KW-0479">Metal-binding</keyword>
<comment type="caution">
    <text evidence="9">The sequence shown here is derived from an EMBL/GenBank/DDBJ whole genome shotgun (WGS) entry which is preliminary data.</text>
</comment>
<dbReference type="InterPro" id="IPR050121">
    <property type="entry name" value="Cytochrome_P450_monoxygenase"/>
</dbReference>
<dbReference type="EMBL" id="BPWL01000006">
    <property type="protein sequence ID" value="GJJ11713.1"/>
    <property type="molecule type" value="Genomic_DNA"/>
</dbReference>
<dbReference type="PANTHER" id="PTHR24305:SF166">
    <property type="entry name" value="CYTOCHROME P450 12A4, MITOCHONDRIAL-RELATED"/>
    <property type="match status" value="1"/>
</dbReference>
<reference evidence="9" key="1">
    <citation type="submission" date="2021-10" db="EMBL/GenBank/DDBJ databases">
        <title>De novo Genome Assembly of Clathrus columnatus (Basidiomycota, Fungi) Using Illumina and Nanopore Sequence Data.</title>
        <authorList>
            <person name="Ogiso-Tanaka E."/>
            <person name="Itagaki H."/>
            <person name="Hosoya T."/>
            <person name="Hosaka K."/>
        </authorList>
    </citation>
    <scope>NUCLEOTIDE SEQUENCE</scope>
    <source>
        <strain evidence="9">MO-923</strain>
    </source>
</reference>
<dbReference type="GO" id="GO:0004497">
    <property type="term" value="F:monooxygenase activity"/>
    <property type="evidence" value="ECO:0007669"/>
    <property type="project" value="UniProtKB-KW"/>
</dbReference>
<evidence type="ECO:0000256" key="4">
    <source>
        <dbReference type="ARBA" id="ARBA00022617"/>
    </source>
</evidence>
<dbReference type="InterPro" id="IPR036396">
    <property type="entry name" value="Cyt_P450_sf"/>
</dbReference>
<proteinExistence type="inferred from homology"/>
<gene>
    <name evidence="9" type="ORF">Clacol_005950</name>
</gene>
<keyword evidence="4" id="KW-0349">Heme</keyword>
<keyword evidence="8" id="KW-0503">Monooxygenase</keyword>
<dbReference type="Pfam" id="PF00067">
    <property type="entry name" value="p450"/>
    <property type="match status" value="1"/>
</dbReference>
<sequence length="528" mass="59272">MVSLLTLLSGASILAIARLLYGRLWPRSIDKVPGPPPVRWLTGNLPELLRSDEISDAPFKWLKEYGAVVKLHAEFGRKILYVADPKALYYILNTSGYNFPKTAAGRAGSGILLGKGLFWAEGSQHAQQRKIVTPAFSFNTLRDFIPIFLQKTQKTVNKLREQIESAGNPESNVINMLPWLSRTTLDIIGVSLPSLFIIAAAEYDFEAIDGGQDNRADAFYKRSDGDIAVAYVLGNAPGPIQGLMKRLPTRSLKKIGNYMTIVRKVAQEVVDKQTALYTHGKEGSKDLMSVLIRANLSENTTTKLTNEEVISKLTTFFFAGHEPASSTLIWALYELARHPEYQKKVRDEIKTTRARAAEKNDGEITISDLDSMQYLSALIKMYRAHNSQKETLRFHPVTPTALRQAGQDDHLPLDTPLKLTTGEVITSLPVECGQHVLLSFMNYNRLTTVWGEDADEWRPERFFEEHDKDQTRVGVISNMMLEMEAILFELVEHFEFSPPPGNIEILRVAAGVMAPMYVPFFKNSLICH</sequence>
<keyword evidence="6" id="KW-0560">Oxidoreductase</keyword>
<evidence type="ECO:0000256" key="3">
    <source>
        <dbReference type="ARBA" id="ARBA00010617"/>
    </source>
</evidence>
<evidence type="ECO:0000256" key="8">
    <source>
        <dbReference type="ARBA" id="ARBA00023033"/>
    </source>
</evidence>
<keyword evidence="7" id="KW-0408">Iron</keyword>
<evidence type="ECO:0000313" key="10">
    <source>
        <dbReference type="Proteomes" id="UP001050691"/>
    </source>
</evidence>
<evidence type="ECO:0000256" key="6">
    <source>
        <dbReference type="ARBA" id="ARBA00023002"/>
    </source>
</evidence>
<name>A0AAV5AGB2_9AGAM</name>
<dbReference type="GO" id="GO:0016705">
    <property type="term" value="F:oxidoreductase activity, acting on paired donors, with incorporation or reduction of molecular oxygen"/>
    <property type="evidence" value="ECO:0007669"/>
    <property type="project" value="InterPro"/>
</dbReference>
<accession>A0AAV5AGB2</accession>
<dbReference type="AlphaFoldDB" id="A0AAV5AGB2"/>
<dbReference type="InterPro" id="IPR001128">
    <property type="entry name" value="Cyt_P450"/>
</dbReference>
<organism evidence="9 10">
    <name type="scientific">Clathrus columnatus</name>
    <dbReference type="NCBI Taxonomy" id="1419009"/>
    <lineage>
        <taxon>Eukaryota</taxon>
        <taxon>Fungi</taxon>
        <taxon>Dikarya</taxon>
        <taxon>Basidiomycota</taxon>
        <taxon>Agaricomycotina</taxon>
        <taxon>Agaricomycetes</taxon>
        <taxon>Phallomycetidae</taxon>
        <taxon>Phallales</taxon>
        <taxon>Clathraceae</taxon>
        <taxon>Clathrus</taxon>
    </lineage>
</organism>
<dbReference type="PRINTS" id="PR00463">
    <property type="entry name" value="EP450I"/>
</dbReference>
<keyword evidence="10" id="KW-1185">Reference proteome</keyword>
<dbReference type="InterPro" id="IPR002401">
    <property type="entry name" value="Cyt_P450_E_grp-I"/>
</dbReference>
<dbReference type="Proteomes" id="UP001050691">
    <property type="component" value="Unassembled WGS sequence"/>
</dbReference>
<evidence type="ECO:0000256" key="1">
    <source>
        <dbReference type="ARBA" id="ARBA00001971"/>
    </source>
</evidence>
<evidence type="ECO:0008006" key="11">
    <source>
        <dbReference type="Google" id="ProtNLM"/>
    </source>
</evidence>
<dbReference type="GO" id="GO:0020037">
    <property type="term" value="F:heme binding"/>
    <property type="evidence" value="ECO:0007669"/>
    <property type="project" value="InterPro"/>
</dbReference>
<evidence type="ECO:0000256" key="2">
    <source>
        <dbReference type="ARBA" id="ARBA00005179"/>
    </source>
</evidence>
<dbReference type="Gene3D" id="1.10.630.10">
    <property type="entry name" value="Cytochrome P450"/>
    <property type="match status" value="1"/>
</dbReference>
<dbReference type="SUPFAM" id="SSF48264">
    <property type="entry name" value="Cytochrome P450"/>
    <property type="match status" value="1"/>
</dbReference>
<comment type="similarity">
    <text evidence="3">Belongs to the cytochrome P450 family.</text>
</comment>
<comment type="pathway">
    <text evidence="2">Secondary metabolite biosynthesis.</text>
</comment>
<protein>
    <recommendedName>
        <fullName evidence="11">Cytochrome P450</fullName>
    </recommendedName>
</protein>
<dbReference type="PANTHER" id="PTHR24305">
    <property type="entry name" value="CYTOCHROME P450"/>
    <property type="match status" value="1"/>
</dbReference>